<organism evidence="1 2">
    <name type="scientific">Methylomagnum ishizawai</name>
    <dbReference type="NCBI Taxonomy" id="1760988"/>
    <lineage>
        <taxon>Bacteria</taxon>
        <taxon>Pseudomonadati</taxon>
        <taxon>Pseudomonadota</taxon>
        <taxon>Gammaproteobacteria</taxon>
        <taxon>Methylococcales</taxon>
        <taxon>Methylococcaceae</taxon>
        <taxon>Methylomagnum</taxon>
    </lineage>
</organism>
<proteinExistence type="predicted"/>
<accession>A0A1Y6CYI7</accession>
<name>A0A1Y6CYI7_9GAMM</name>
<evidence type="ECO:0000313" key="1">
    <source>
        <dbReference type="EMBL" id="SMF95729.1"/>
    </source>
</evidence>
<dbReference type="STRING" id="1760988.SAMN02949497_3103"/>
<protein>
    <submittedName>
        <fullName evidence="1">Uncharacterized protein</fullName>
    </submittedName>
</protein>
<dbReference type="EMBL" id="FXAM01000001">
    <property type="protein sequence ID" value="SMF95729.1"/>
    <property type="molecule type" value="Genomic_DNA"/>
</dbReference>
<sequence length="114" mass="12006">MWGMPRELTALAVGVGVGLLLGLILGRWLVVPKPAPLAEPEAAAAEIPESATTDPVGLVFDGRIVELSPLALRRIQDLLRAKQKAEAIQVFSEATGLEPDKAGAVIDFLPKVAC</sequence>
<gene>
    <name evidence="1" type="ORF">SAMN02949497_3103</name>
</gene>
<evidence type="ECO:0000313" key="2">
    <source>
        <dbReference type="Proteomes" id="UP000192923"/>
    </source>
</evidence>
<dbReference type="AlphaFoldDB" id="A0A1Y6CYI7"/>
<keyword evidence="2" id="KW-1185">Reference proteome</keyword>
<dbReference type="Proteomes" id="UP000192923">
    <property type="component" value="Unassembled WGS sequence"/>
</dbReference>
<reference evidence="1 2" key="1">
    <citation type="submission" date="2016-12" db="EMBL/GenBank/DDBJ databases">
        <authorList>
            <person name="Song W.-J."/>
            <person name="Kurnit D.M."/>
        </authorList>
    </citation>
    <scope>NUCLEOTIDE SEQUENCE [LARGE SCALE GENOMIC DNA]</scope>
    <source>
        <strain evidence="1 2">175</strain>
    </source>
</reference>